<keyword evidence="2" id="KW-1003">Cell membrane</keyword>
<feature type="transmembrane region" description="Helical" evidence="8">
    <location>
        <begin position="280"/>
        <end position="299"/>
    </location>
</feature>
<dbReference type="GO" id="GO:0008360">
    <property type="term" value="P:regulation of cell shape"/>
    <property type="evidence" value="ECO:0007669"/>
    <property type="project" value="UniProtKB-KW"/>
</dbReference>
<feature type="transmembrane region" description="Helical" evidence="8">
    <location>
        <begin position="320"/>
        <end position="338"/>
    </location>
</feature>
<feature type="transmembrane region" description="Helical" evidence="8">
    <location>
        <begin position="166"/>
        <end position="185"/>
    </location>
</feature>
<feature type="transmembrane region" description="Helical" evidence="8">
    <location>
        <begin position="239"/>
        <end position="260"/>
    </location>
</feature>
<feature type="transmembrane region" description="Helical" evidence="8">
    <location>
        <begin position="420"/>
        <end position="443"/>
    </location>
</feature>
<dbReference type="GO" id="GO:0005886">
    <property type="term" value="C:plasma membrane"/>
    <property type="evidence" value="ECO:0007669"/>
    <property type="project" value="UniProtKB-SubCell"/>
</dbReference>
<dbReference type="Pfam" id="PF03023">
    <property type="entry name" value="MurJ"/>
    <property type="match status" value="1"/>
</dbReference>
<feature type="transmembrane region" description="Helical" evidence="8">
    <location>
        <begin position="50"/>
        <end position="72"/>
    </location>
</feature>
<dbReference type="InterPro" id="IPR051050">
    <property type="entry name" value="Lipid_II_flippase_MurJ/MviN"/>
</dbReference>
<organism evidence="9 10">
    <name type="scientific">Rugosimonospora africana</name>
    <dbReference type="NCBI Taxonomy" id="556532"/>
    <lineage>
        <taxon>Bacteria</taxon>
        <taxon>Bacillati</taxon>
        <taxon>Actinomycetota</taxon>
        <taxon>Actinomycetes</taxon>
        <taxon>Micromonosporales</taxon>
        <taxon>Micromonosporaceae</taxon>
        <taxon>Rugosimonospora</taxon>
    </lineage>
</organism>
<name>A0A8J3VQX5_9ACTN</name>
<evidence type="ECO:0000256" key="5">
    <source>
        <dbReference type="ARBA" id="ARBA00022984"/>
    </source>
</evidence>
<sequence length="532" mass="54895">MTGGSLGNASRGMAVATLASRMTGFVRVLVLTASLGLGGRLLDSYNVANAIPNAVFELIVGGAMASVVVPLLSRAAVTEHDRGVLYAQRLLALLAYVLGAIAALATLAAPYLVDLYTPGFTTPQRQLAVLFGRFFLPQILFYGMSAAAGAVLNMRDRFAAPMWAPVVNNLVVIAVGVTYVAIGGGSDLDALTGFQSLLLALGTTLGVAGQTAVVLWALRRSGFPLRPRWDPRGIGIRRIGRLGGWVLLAVAMAQVLATVATRLASTAGPGAVSSYQTAYALFQMPYAVVALSVMTAVLPRLSQHAARREYRRVVEELSRALRMAAVIVAPLAAAMVVFGPQVATLLFAHGHSVPSAVAGLGAAVRAFGLLLLPFAGYMILLRGFYAMQDTRTPALLTASVGAVGVIGCLTAYWLVPRHDLVVGLAVAYAVAYTYGLAAAGLVLRARLGRIDGRRLVALHARLAVAVLVAACVAFGTAHVIAGVVDGGWTGALAALTAGGAVGAAGYAAAAALLRLTELRQIAAMAVAGFRTG</sequence>
<keyword evidence="7 8" id="KW-0472">Membrane</keyword>
<comment type="subcellular location">
    <subcellularLocation>
        <location evidence="1">Cell membrane</location>
        <topology evidence="1">Multi-pass membrane protein</topology>
    </subcellularLocation>
</comment>
<feature type="transmembrane region" description="Helical" evidence="8">
    <location>
        <begin position="133"/>
        <end position="154"/>
    </location>
</feature>
<keyword evidence="4" id="KW-0133">Cell shape</keyword>
<evidence type="ECO:0000256" key="4">
    <source>
        <dbReference type="ARBA" id="ARBA00022960"/>
    </source>
</evidence>
<dbReference type="InterPro" id="IPR004268">
    <property type="entry name" value="MurJ"/>
</dbReference>
<dbReference type="EMBL" id="BONZ01000035">
    <property type="protein sequence ID" value="GIH15564.1"/>
    <property type="molecule type" value="Genomic_DNA"/>
</dbReference>
<protein>
    <recommendedName>
        <fullName evidence="11">Peptidoglycan lipid II flippase</fullName>
    </recommendedName>
</protein>
<dbReference type="PRINTS" id="PR01806">
    <property type="entry name" value="VIRFACTRMVIN"/>
</dbReference>
<feature type="transmembrane region" description="Helical" evidence="8">
    <location>
        <begin position="487"/>
        <end position="513"/>
    </location>
</feature>
<feature type="transmembrane region" description="Helical" evidence="8">
    <location>
        <begin position="197"/>
        <end position="218"/>
    </location>
</feature>
<evidence type="ECO:0000313" key="10">
    <source>
        <dbReference type="Proteomes" id="UP000642748"/>
    </source>
</evidence>
<dbReference type="GO" id="GO:0015648">
    <property type="term" value="F:lipid-linked peptidoglycan transporter activity"/>
    <property type="evidence" value="ECO:0007669"/>
    <property type="project" value="TreeGrafter"/>
</dbReference>
<evidence type="ECO:0000256" key="3">
    <source>
        <dbReference type="ARBA" id="ARBA00022692"/>
    </source>
</evidence>
<dbReference type="NCBIfam" id="TIGR01695">
    <property type="entry name" value="murJ_mviN"/>
    <property type="match status" value="1"/>
</dbReference>
<keyword evidence="3 8" id="KW-0812">Transmembrane</keyword>
<evidence type="ECO:0000256" key="1">
    <source>
        <dbReference type="ARBA" id="ARBA00004651"/>
    </source>
</evidence>
<dbReference type="CDD" id="cd13123">
    <property type="entry name" value="MATE_MurJ_like"/>
    <property type="match status" value="1"/>
</dbReference>
<dbReference type="PANTHER" id="PTHR47019">
    <property type="entry name" value="LIPID II FLIPPASE MURJ"/>
    <property type="match status" value="1"/>
</dbReference>
<keyword evidence="5" id="KW-0573">Peptidoglycan synthesis</keyword>
<evidence type="ECO:0000313" key="9">
    <source>
        <dbReference type="EMBL" id="GIH15564.1"/>
    </source>
</evidence>
<dbReference type="GO" id="GO:0009252">
    <property type="term" value="P:peptidoglycan biosynthetic process"/>
    <property type="evidence" value="ECO:0007669"/>
    <property type="project" value="UniProtKB-KW"/>
</dbReference>
<proteinExistence type="predicted"/>
<comment type="caution">
    <text evidence="9">The sequence shown here is derived from an EMBL/GenBank/DDBJ whole genome shotgun (WGS) entry which is preliminary data.</text>
</comment>
<feature type="transmembrane region" description="Helical" evidence="8">
    <location>
        <begin position="12"/>
        <end position="30"/>
    </location>
</feature>
<dbReference type="Proteomes" id="UP000642748">
    <property type="component" value="Unassembled WGS sequence"/>
</dbReference>
<feature type="transmembrane region" description="Helical" evidence="8">
    <location>
        <begin position="358"/>
        <end position="381"/>
    </location>
</feature>
<evidence type="ECO:0000256" key="8">
    <source>
        <dbReference type="SAM" id="Phobius"/>
    </source>
</evidence>
<dbReference type="PANTHER" id="PTHR47019:SF1">
    <property type="entry name" value="LIPID II FLIPPASE MURJ"/>
    <property type="match status" value="1"/>
</dbReference>
<dbReference type="AlphaFoldDB" id="A0A8J3VQX5"/>
<accession>A0A8J3VQX5</accession>
<feature type="transmembrane region" description="Helical" evidence="8">
    <location>
        <begin position="455"/>
        <end position="481"/>
    </location>
</feature>
<feature type="transmembrane region" description="Helical" evidence="8">
    <location>
        <begin position="93"/>
        <end position="113"/>
    </location>
</feature>
<keyword evidence="6 8" id="KW-1133">Transmembrane helix</keyword>
<evidence type="ECO:0000256" key="7">
    <source>
        <dbReference type="ARBA" id="ARBA00023136"/>
    </source>
</evidence>
<keyword evidence="10" id="KW-1185">Reference proteome</keyword>
<evidence type="ECO:0000256" key="2">
    <source>
        <dbReference type="ARBA" id="ARBA00022475"/>
    </source>
</evidence>
<evidence type="ECO:0000256" key="6">
    <source>
        <dbReference type="ARBA" id="ARBA00022989"/>
    </source>
</evidence>
<dbReference type="GO" id="GO:0034204">
    <property type="term" value="P:lipid translocation"/>
    <property type="evidence" value="ECO:0007669"/>
    <property type="project" value="TreeGrafter"/>
</dbReference>
<gene>
    <name evidence="9" type="ORF">Raf01_37360</name>
</gene>
<evidence type="ECO:0008006" key="11">
    <source>
        <dbReference type="Google" id="ProtNLM"/>
    </source>
</evidence>
<reference evidence="9" key="1">
    <citation type="submission" date="2021-01" db="EMBL/GenBank/DDBJ databases">
        <title>Whole genome shotgun sequence of Rugosimonospora africana NBRC 104875.</title>
        <authorList>
            <person name="Komaki H."/>
            <person name="Tamura T."/>
        </authorList>
    </citation>
    <scope>NUCLEOTIDE SEQUENCE</scope>
    <source>
        <strain evidence="9">NBRC 104875</strain>
    </source>
</reference>
<feature type="transmembrane region" description="Helical" evidence="8">
    <location>
        <begin position="393"/>
        <end position="414"/>
    </location>
</feature>